<evidence type="ECO:0000256" key="1">
    <source>
        <dbReference type="SAM" id="MobiDB-lite"/>
    </source>
</evidence>
<sequence>MSKEESAQNKVILRRRESQHQEAQQNKQQVSYGNENATFHTNGYGAEVMQAMYGYKQGIPLQTKPADQTTQIHSTPSPVIQREGWKDLDVIGGLLHQGAKFNFSVQLPKTLLDHYRDGNGTEFGLTSLGMTQCNALIDFGNDKRSPQFLRFVNQMGAEIARNAGSDPTRLKESIESDVSFSMLGACNTSGTLGNFTVYAWGKLKVWNPDADGTNADWSFDGSMWWYDLWDFDHRAASGKGEPGRTSTGSWRTDVGSLLVGTPFEIKSATVAVHQARAEAKGGNNYAKWEGNPEGKLMPVVSGIL</sequence>
<evidence type="ECO:0000313" key="3">
    <source>
        <dbReference type="Proteomes" id="UP000480178"/>
    </source>
</evidence>
<keyword evidence="3" id="KW-1185">Reference proteome</keyword>
<dbReference type="Gene3D" id="3.30.450.400">
    <property type="entry name" value="Colicin M, catalytic domain"/>
    <property type="match status" value="1"/>
</dbReference>
<feature type="region of interest" description="Disordered" evidence="1">
    <location>
        <begin position="1"/>
        <end position="36"/>
    </location>
</feature>
<gene>
    <name evidence="2" type="ORF">GXP67_31875</name>
</gene>
<dbReference type="EMBL" id="CP048222">
    <property type="protein sequence ID" value="QHT70921.1"/>
    <property type="molecule type" value="Genomic_DNA"/>
</dbReference>
<reference evidence="2 3" key="1">
    <citation type="submission" date="2020-01" db="EMBL/GenBank/DDBJ databases">
        <authorList>
            <person name="Kim M.K."/>
        </authorList>
    </citation>
    <scope>NUCLEOTIDE SEQUENCE [LARGE SCALE GENOMIC DNA]</scope>
    <source>
        <strain evidence="2 3">172606-1</strain>
    </source>
</reference>
<accession>A0A6C0GS50</accession>
<dbReference type="RefSeq" id="WP_162446865.1">
    <property type="nucleotide sequence ID" value="NZ_CP048222.1"/>
</dbReference>
<protein>
    <submittedName>
        <fullName evidence="2">Uncharacterized protein</fullName>
    </submittedName>
</protein>
<dbReference type="KEGG" id="rhoz:GXP67_31875"/>
<name>A0A6C0GS50_9BACT</name>
<dbReference type="AlphaFoldDB" id="A0A6C0GS50"/>
<evidence type="ECO:0000313" key="2">
    <source>
        <dbReference type="EMBL" id="QHT70921.1"/>
    </source>
</evidence>
<organism evidence="2 3">
    <name type="scientific">Rhodocytophaga rosea</name>
    <dbReference type="NCBI Taxonomy" id="2704465"/>
    <lineage>
        <taxon>Bacteria</taxon>
        <taxon>Pseudomonadati</taxon>
        <taxon>Bacteroidota</taxon>
        <taxon>Cytophagia</taxon>
        <taxon>Cytophagales</taxon>
        <taxon>Rhodocytophagaceae</taxon>
        <taxon>Rhodocytophaga</taxon>
    </lineage>
</organism>
<dbReference type="Proteomes" id="UP000480178">
    <property type="component" value="Chromosome"/>
</dbReference>
<proteinExistence type="predicted"/>
<feature type="compositionally biased region" description="Polar residues" evidence="1">
    <location>
        <begin position="21"/>
        <end position="36"/>
    </location>
</feature>